<gene>
    <name evidence="2" type="ORF">PIB30_064888</name>
</gene>
<feature type="region of interest" description="Disordered" evidence="1">
    <location>
        <begin position="99"/>
        <end position="132"/>
    </location>
</feature>
<dbReference type="EMBL" id="JASCZI010151674">
    <property type="protein sequence ID" value="MED6174003.1"/>
    <property type="molecule type" value="Genomic_DNA"/>
</dbReference>
<dbReference type="Proteomes" id="UP001341840">
    <property type="component" value="Unassembled WGS sequence"/>
</dbReference>
<evidence type="ECO:0000313" key="2">
    <source>
        <dbReference type="EMBL" id="MED6174003.1"/>
    </source>
</evidence>
<sequence>METSELGVRRGVSSCVAYLGRLESPRPGLPHELGDGADGTMCHMGADGDPSVAAVPKGELSGEVIALERSGTMDHRAVDGGVKAVTHSDNIVDEATVCDSSPAPCNAAEPEKATDNTAAARTGRRLGLGDGR</sequence>
<proteinExistence type="predicted"/>
<evidence type="ECO:0000313" key="3">
    <source>
        <dbReference type="Proteomes" id="UP001341840"/>
    </source>
</evidence>
<comment type="caution">
    <text evidence="2">The sequence shown here is derived from an EMBL/GenBank/DDBJ whole genome shotgun (WGS) entry which is preliminary data.</text>
</comment>
<organism evidence="2 3">
    <name type="scientific">Stylosanthes scabra</name>
    <dbReference type="NCBI Taxonomy" id="79078"/>
    <lineage>
        <taxon>Eukaryota</taxon>
        <taxon>Viridiplantae</taxon>
        <taxon>Streptophyta</taxon>
        <taxon>Embryophyta</taxon>
        <taxon>Tracheophyta</taxon>
        <taxon>Spermatophyta</taxon>
        <taxon>Magnoliopsida</taxon>
        <taxon>eudicotyledons</taxon>
        <taxon>Gunneridae</taxon>
        <taxon>Pentapetalae</taxon>
        <taxon>rosids</taxon>
        <taxon>fabids</taxon>
        <taxon>Fabales</taxon>
        <taxon>Fabaceae</taxon>
        <taxon>Papilionoideae</taxon>
        <taxon>50 kb inversion clade</taxon>
        <taxon>dalbergioids sensu lato</taxon>
        <taxon>Dalbergieae</taxon>
        <taxon>Pterocarpus clade</taxon>
        <taxon>Stylosanthes</taxon>
    </lineage>
</organism>
<name>A0ABU6VQ52_9FABA</name>
<evidence type="ECO:0000256" key="1">
    <source>
        <dbReference type="SAM" id="MobiDB-lite"/>
    </source>
</evidence>
<accession>A0ABU6VQ52</accession>
<reference evidence="2 3" key="1">
    <citation type="journal article" date="2023" name="Plants (Basel)">
        <title>Bridging the Gap: Combining Genomics and Transcriptomics Approaches to Understand Stylosanthes scabra, an Orphan Legume from the Brazilian Caatinga.</title>
        <authorList>
            <person name="Ferreira-Neto J.R.C."/>
            <person name="da Silva M.D."/>
            <person name="Binneck E."/>
            <person name="de Melo N.F."/>
            <person name="da Silva R.H."/>
            <person name="de Melo A.L.T.M."/>
            <person name="Pandolfi V."/>
            <person name="Bustamante F.O."/>
            <person name="Brasileiro-Vidal A.C."/>
            <person name="Benko-Iseppon A.M."/>
        </authorList>
    </citation>
    <scope>NUCLEOTIDE SEQUENCE [LARGE SCALE GENOMIC DNA]</scope>
    <source>
        <tissue evidence="2">Leaves</tissue>
    </source>
</reference>
<feature type="region of interest" description="Disordered" evidence="1">
    <location>
        <begin position="25"/>
        <end position="49"/>
    </location>
</feature>
<protein>
    <submittedName>
        <fullName evidence="2">Uncharacterized protein</fullName>
    </submittedName>
</protein>
<keyword evidence="3" id="KW-1185">Reference proteome</keyword>